<dbReference type="InterPro" id="IPR000182">
    <property type="entry name" value="GNAT_dom"/>
</dbReference>
<feature type="domain" description="N-acetyltransferase" evidence="1">
    <location>
        <begin position="136"/>
        <end position="291"/>
    </location>
</feature>
<dbReference type="InterPro" id="IPR016181">
    <property type="entry name" value="Acyl_CoA_acyltransferase"/>
</dbReference>
<accession>A0A846WRD9</accession>
<evidence type="ECO:0000259" key="1">
    <source>
        <dbReference type="PROSITE" id="PS51186"/>
    </source>
</evidence>
<organism evidence="2 3">
    <name type="scientific">Gordonia polyisoprenivorans</name>
    <dbReference type="NCBI Taxonomy" id="84595"/>
    <lineage>
        <taxon>Bacteria</taxon>
        <taxon>Bacillati</taxon>
        <taxon>Actinomycetota</taxon>
        <taxon>Actinomycetes</taxon>
        <taxon>Mycobacteriales</taxon>
        <taxon>Gordoniaceae</taxon>
        <taxon>Gordonia</taxon>
    </lineage>
</organism>
<name>A0A846WRD9_9ACTN</name>
<sequence length="291" mass="30878">MDVDENGLGAGADTLLDPIARTVLSESVAWRSSWHPDGSRHIVDGAFEFYVDGADATLLRFHGPDGDPRRILDDALRTVSVHGASGLRITVGLGTFADLDDDEVARRGGTLVAVVDVVARAVDASVPDSIPVPTDIAVRRVRTAEDLALFASISERAWGFAPPVLADPDFDVADPTTRLFVAEGNSSATCSVPGKPVGDHVGAGGYELAGSTARFWGAAILPAYRGRGAYRALVAARLRDALGCGARLALVHAEQTSSPILQRIGFARYAQRRLTWFPVPGQGNRVQGEQR</sequence>
<dbReference type="GO" id="GO:0016747">
    <property type="term" value="F:acyltransferase activity, transferring groups other than amino-acyl groups"/>
    <property type="evidence" value="ECO:0007669"/>
    <property type="project" value="InterPro"/>
</dbReference>
<dbReference type="EMBL" id="JAAXPC010000015">
    <property type="protein sequence ID" value="NKY04174.1"/>
    <property type="molecule type" value="Genomic_DNA"/>
</dbReference>
<reference evidence="2 3" key="1">
    <citation type="submission" date="2020-04" db="EMBL/GenBank/DDBJ databases">
        <title>MicrobeNet Type strains.</title>
        <authorList>
            <person name="Nicholson A.C."/>
        </authorList>
    </citation>
    <scope>NUCLEOTIDE SEQUENCE [LARGE SCALE GENOMIC DNA]</scope>
    <source>
        <strain evidence="2 3">ATCC BAA-14</strain>
    </source>
</reference>
<comment type="caution">
    <text evidence="2">The sequence shown here is derived from an EMBL/GenBank/DDBJ whole genome shotgun (WGS) entry which is preliminary data.</text>
</comment>
<dbReference type="PROSITE" id="PS51186">
    <property type="entry name" value="GNAT"/>
    <property type="match status" value="1"/>
</dbReference>
<dbReference type="RefSeq" id="WP_006370056.1">
    <property type="nucleotide sequence ID" value="NZ_CP073075.1"/>
</dbReference>
<dbReference type="AlphaFoldDB" id="A0A846WRD9"/>
<gene>
    <name evidence="2" type="ORF">HGA05_21630</name>
</gene>
<protein>
    <submittedName>
        <fullName evidence="2">N-acetyltransferase</fullName>
    </submittedName>
</protein>
<proteinExistence type="predicted"/>
<dbReference type="CDD" id="cd04301">
    <property type="entry name" value="NAT_SF"/>
    <property type="match status" value="1"/>
</dbReference>
<evidence type="ECO:0000313" key="2">
    <source>
        <dbReference type="EMBL" id="NKY04174.1"/>
    </source>
</evidence>
<keyword evidence="2" id="KW-0808">Transferase</keyword>
<dbReference type="Proteomes" id="UP000563898">
    <property type="component" value="Unassembled WGS sequence"/>
</dbReference>
<dbReference type="Gene3D" id="3.40.630.30">
    <property type="match status" value="1"/>
</dbReference>
<dbReference type="SUPFAM" id="SSF55729">
    <property type="entry name" value="Acyl-CoA N-acyltransferases (Nat)"/>
    <property type="match status" value="1"/>
</dbReference>
<evidence type="ECO:0000313" key="3">
    <source>
        <dbReference type="Proteomes" id="UP000563898"/>
    </source>
</evidence>